<evidence type="ECO:0000313" key="1">
    <source>
        <dbReference type="EMBL" id="KAF0896766.1"/>
    </source>
</evidence>
<dbReference type="AlphaFoldDB" id="A0A6G1C9J3"/>
<dbReference type="EMBL" id="SPHZ02000010">
    <property type="protein sequence ID" value="KAF0896766.1"/>
    <property type="molecule type" value="Genomic_DNA"/>
</dbReference>
<sequence>MGVAALINHKFICNGSNVAYMTTDAQEGTKQFPALLGSVKAGETIGSDLLLNDFLEVFETINVDP</sequence>
<evidence type="ECO:0000313" key="2">
    <source>
        <dbReference type="Proteomes" id="UP000479710"/>
    </source>
</evidence>
<protein>
    <submittedName>
        <fullName evidence="1">Uncharacterized protein</fullName>
    </submittedName>
</protein>
<gene>
    <name evidence="1" type="ORF">E2562_027291</name>
</gene>
<comment type="caution">
    <text evidence="1">The sequence shown here is derived from an EMBL/GenBank/DDBJ whole genome shotgun (WGS) entry which is preliminary data.</text>
</comment>
<organism evidence="1 2">
    <name type="scientific">Oryza meyeriana var. granulata</name>
    <dbReference type="NCBI Taxonomy" id="110450"/>
    <lineage>
        <taxon>Eukaryota</taxon>
        <taxon>Viridiplantae</taxon>
        <taxon>Streptophyta</taxon>
        <taxon>Embryophyta</taxon>
        <taxon>Tracheophyta</taxon>
        <taxon>Spermatophyta</taxon>
        <taxon>Magnoliopsida</taxon>
        <taxon>Liliopsida</taxon>
        <taxon>Poales</taxon>
        <taxon>Poaceae</taxon>
        <taxon>BOP clade</taxon>
        <taxon>Oryzoideae</taxon>
        <taxon>Oryzeae</taxon>
        <taxon>Oryzinae</taxon>
        <taxon>Oryza</taxon>
        <taxon>Oryza meyeriana</taxon>
    </lineage>
</organism>
<proteinExistence type="predicted"/>
<reference evidence="1 2" key="1">
    <citation type="submission" date="2019-11" db="EMBL/GenBank/DDBJ databases">
        <title>Whole genome sequence of Oryza granulata.</title>
        <authorList>
            <person name="Li W."/>
        </authorList>
    </citation>
    <scope>NUCLEOTIDE SEQUENCE [LARGE SCALE GENOMIC DNA]</scope>
    <source>
        <strain evidence="2">cv. Menghai</strain>
        <tissue evidence="1">Leaf</tissue>
    </source>
</reference>
<keyword evidence="2" id="KW-1185">Reference proteome</keyword>
<accession>A0A6G1C9J3</accession>
<dbReference type="Proteomes" id="UP000479710">
    <property type="component" value="Unassembled WGS sequence"/>
</dbReference>
<name>A0A6G1C9J3_9ORYZ</name>